<dbReference type="SMART" id="SM00382">
    <property type="entry name" value="AAA"/>
    <property type="match status" value="1"/>
</dbReference>
<evidence type="ECO:0000256" key="3">
    <source>
        <dbReference type="ARBA" id="ARBA00022692"/>
    </source>
</evidence>
<evidence type="ECO:0000256" key="5">
    <source>
        <dbReference type="ARBA" id="ARBA00022840"/>
    </source>
</evidence>
<keyword evidence="7 9" id="KW-0472">Membrane</keyword>
<evidence type="ECO:0000313" key="11">
    <source>
        <dbReference type="EMBL" id="MBB3725737.1"/>
    </source>
</evidence>
<dbReference type="GO" id="GO:0005524">
    <property type="term" value="F:ATP binding"/>
    <property type="evidence" value="ECO:0007669"/>
    <property type="project" value="UniProtKB-KW"/>
</dbReference>
<dbReference type="PROSITE" id="PS50893">
    <property type="entry name" value="ABC_TRANSPORTER_2"/>
    <property type="match status" value="1"/>
</dbReference>
<keyword evidence="12" id="KW-1185">Reference proteome</keyword>
<dbReference type="PANTHER" id="PTHR24220:SF685">
    <property type="entry name" value="ABC TRANSPORTER RELATED"/>
    <property type="match status" value="1"/>
</dbReference>
<evidence type="ECO:0000256" key="1">
    <source>
        <dbReference type="ARBA" id="ARBA00004429"/>
    </source>
</evidence>
<evidence type="ECO:0000256" key="4">
    <source>
        <dbReference type="ARBA" id="ARBA00022741"/>
    </source>
</evidence>
<evidence type="ECO:0000256" key="6">
    <source>
        <dbReference type="ARBA" id="ARBA00022989"/>
    </source>
</evidence>
<keyword evidence="5" id="KW-0067">ATP-binding</keyword>
<dbReference type="InterPro" id="IPR015854">
    <property type="entry name" value="ABC_transpr_LolD-like"/>
</dbReference>
<accession>A0A7W5YLY8</accession>
<dbReference type="GO" id="GO:0005886">
    <property type="term" value="C:plasma membrane"/>
    <property type="evidence" value="ECO:0007669"/>
    <property type="project" value="UniProtKB-SubCell"/>
</dbReference>
<evidence type="ECO:0000256" key="2">
    <source>
        <dbReference type="ARBA" id="ARBA00022475"/>
    </source>
</evidence>
<name>A0A7W5YLY8_9ACTN</name>
<keyword evidence="6 9" id="KW-1133">Transmembrane helix</keyword>
<comment type="subcellular location">
    <subcellularLocation>
        <location evidence="1">Cell inner membrane</location>
        <topology evidence="1">Multi-pass membrane protein</topology>
    </subcellularLocation>
</comment>
<keyword evidence="2" id="KW-1003">Cell membrane</keyword>
<keyword evidence="11" id="KW-0808">Transferase</keyword>
<evidence type="ECO:0000259" key="10">
    <source>
        <dbReference type="PROSITE" id="PS50893"/>
    </source>
</evidence>
<dbReference type="InterPro" id="IPR003439">
    <property type="entry name" value="ABC_transporter-like_ATP-bd"/>
</dbReference>
<proteinExistence type="inferred from homology"/>
<organism evidence="11 12">
    <name type="scientific">Nonomuraea dietziae</name>
    <dbReference type="NCBI Taxonomy" id="65515"/>
    <lineage>
        <taxon>Bacteria</taxon>
        <taxon>Bacillati</taxon>
        <taxon>Actinomycetota</taxon>
        <taxon>Actinomycetes</taxon>
        <taxon>Streptosporangiales</taxon>
        <taxon>Streptosporangiaceae</taxon>
        <taxon>Nonomuraea</taxon>
    </lineage>
</organism>
<evidence type="ECO:0000313" key="12">
    <source>
        <dbReference type="Proteomes" id="UP000579945"/>
    </source>
</evidence>
<keyword evidence="3 9" id="KW-0812">Transmembrane</keyword>
<dbReference type="EMBL" id="JACIBV010000001">
    <property type="protein sequence ID" value="MBB3725737.1"/>
    <property type="molecule type" value="Genomic_DNA"/>
</dbReference>
<evidence type="ECO:0000256" key="7">
    <source>
        <dbReference type="ARBA" id="ARBA00023136"/>
    </source>
</evidence>
<dbReference type="GO" id="GO:0022857">
    <property type="term" value="F:transmembrane transporter activity"/>
    <property type="evidence" value="ECO:0007669"/>
    <property type="project" value="TreeGrafter"/>
</dbReference>
<feature type="transmembrane region" description="Helical" evidence="9">
    <location>
        <begin position="219"/>
        <end position="249"/>
    </location>
</feature>
<dbReference type="SUPFAM" id="SSF52540">
    <property type="entry name" value="P-loop containing nucleoside triphosphate hydrolases"/>
    <property type="match status" value="2"/>
</dbReference>
<dbReference type="GeneID" id="95388147"/>
<dbReference type="PANTHER" id="PTHR24220">
    <property type="entry name" value="IMPORT ATP-BINDING PROTEIN"/>
    <property type="match status" value="1"/>
</dbReference>
<gene>
    <name evidence="11" type="ORF">FHR33_001597</name>
</gene>
<protein>
    <submittedName>
        <fullName evidence="11">ABC-type ATPase with predicted acetyltransferase domain</fullName>
    </submittedName>
</protein>
<dbReference type="RefSeq" id="WP_183645304.1">
    <property type="nucleotide sequence ID" value="NZ_JACIBV010000001.1"/>
</dbReference>
<feature type="domain" description="ABC transporter" evidence="10">
    <location>
        <begin position="7"/>
        <end position="233"/>
    </location>
</feature>
<dbReference type="AlphaFoldDB" id="A0A7W5YLY8"/>
<keyword evidence="4" id="KW-0547">Nucleotide-binding</keyword>
<reference evidence="11 12" key="1">
    <citation type="submission" date="2020-08" db="EMBL/GenBank/DDBJ databases">
        <title>Sequencing the genomes of 1000 actinobacteria strains.</title>
        <authorList>
            <person name="Klenk H.-P."/>
        </authorList>
    </citation>
    <scope>NUCLEOTIDE SEQUENCE [LARGE SCALE GENOMIC DNA]</scope>
    <source>
        <strain evidence="11 12">DSM 44320</strain>
    </source>
</reference>
<feature type="transmembrane region" description="Helical" evidence="9">
    <location>
        <begin position="173"/>
        <end position="198"/>
    </location>
</feature>
<dbReference type="InterPro" id="IPR003838">
    <property type="entry name" value="ABC3_permease_C"/>
</dbReference>
<evidence type="ECO:0000256" key="8">
    <source>
        <dbReference type="ARBA" id="ARBA00038388"/>
    </source>
</evidence>
<dbReference type="Proteomes" id="UP000579945">
    <property type="component" value="Unassembled WGS sequence"/>
</dbReference>
<comment type="similarity">
    <text evidence="8">Belongs to the ABC transporter superfamily. Macrolide exporter (TC 3.A.1.122) family.</text>
</comment>
<dbReference type="Gene3D" id="3.40.50.300">
    <property type="entry name" value="P-loop containing nucleotide triphosphate hydrolases"/>
    <property type="match status" value="1"/>
</dbReference>
<comment type="caution">
    <text evidence="11">The sequence shown here is derived from an EMBL/GenBank/DDBJ whole genome shotgun (WGS) entry which is preliminary data.</text>
</comment>
<dbReference type="InterPro" id="IPR003593">
    <property type="entry name" value="AAA+_ATPase"/>
</dbReference>
<dbReference type="GO" id="GO:0016887">
    <property type="term" value="F:ATP hydrolysis activity"/>
    <property type="evidence" value="ECO:0007669"/>
    <property type="project" value="InterPro"/>
</dbReference>
<dbReference type="GO" id="GO:0016740">
    <property type="term" value="F:transferase activity"/>
    <property type="evidence" value="ECO:0007669"/>
    <property type="project" value="UniProtKB-KW"/>
</dbReference>
<sequence length="252" mass="26070">MTSTDMVQLWSVSRVYGSGDHAVTALDAVTTAFAPGTFTAVMGPSGSGKSTLLHCAAGRDRPGDGRVVIDGLRGSRTMGVAEWAARERGWRIGTVAPVTFEDGRSSRLTVVALLRNSPADILLTRQAVRDHDPSALAGPVYLATSAAVPADTGAVVEKVTDRMAGIEAHEDELVWVFVLFLVGLSVGYSAIANTLLMATADRTADLRVLRMSGASTGQVLRTVALESTLVVAIGALPGIVVAVTALVGITAG</sequence>
<dbReference type="InterPro" id="IPR027417">
    <property type="entry name" value="P-loop_NTPase"/>
</dbReference>
<dbReference type="Pfam" id="PF00005">
    <property type="entry name" value="ABC_tran"/>
    <property type="match status" value="1"/>
</dbReference>
<evidence type="ECO:0000256" key="9">
    <source>
        <dbReference type="SAM" id="Phobius"/>
    </source>
</evidence>
<dbReference type="Pfam" id="PF02687">
    <property type="entry name" value="FtsX"/>
    <property type="match status" value="1"/>
</dbReference>